<proteinExistence type="predicted"/>
<protein>
    <recommendedName>
        <fullName evidence="3">Saposin B-type domain-containing protein</fullName>
    </recommendedName>
</protein>
<sequence>TEKMKSPLVLTVLLIFVSLQFQVSAVEPSGLKDKSASALVEHGYGRLEQHVTRLATLLKWYKNKVDKQIHDKSIVKPMIFNIVRKKLKNCNFSEIEMNVQDLLNVTVELVVNLSEPLEDIFYQVNLCANEDFFSSLGCYLALTKNCQGDVQNIQEQLKAFIPEVYQMALEVFSDAMGCLL</sequence>
<dbReference type="EMBL" id="GEBQ01026928">
    <property type="protein sequence ID" value="JAT13049.1"/>
    <property type="molecule type" value="Transcribed_RNA"/>
</dbReference>
<dbReference type="AlphaFoldDB" id="A0A1B6KNL8"/>
<evidence type="ECO:0000313" key="2">
    <source>
        <dbReference type="EMBL" id="JAT13049.1"/>
    </source>
</evidence>
<accession>A0A1B6KNL8</accession>
<evidence type="ECO:0008006" key="3">
    <source>
        <dbReference type="Google" id="ProtNLM"/>
    </source>
</evidence>
<keyword evidence="1" id="KW-0732">Signal</keyword>
<feature type="signal peptide" evidence="1">
    <location>
        <begin position="1"/>
        <end position="25"/>
    </location>
</feature>
<name>A0A1B6KNL8_9HEMI</name>
<feature type="non-terminal residue" evidence="2">
    <location>
        <position position="1"/>
    </location>
</feature>
<feature type="chain" id="PRO_5008586742" description="Saposin B-type domain-containing protein" evidence="1">
    <location>
        <begin position="26"/>
        <end position="180"/>
    </location>
</feature>
<evidence type="ECO:0000256" key="1">
    <source>
        <dbReference type="SAM" id="SignalP"/>
    </source>
</evidence>
<reference evidence="2" key="1">
    <citation type="submission" date="2015-11" db="EMBL/GenBank/DDBJ databases">
        <title>De novo transcriptome assembly of four potential Pierce s Disease insect vectors from Arizona vineyards.</title>
        <authorList>
            <person name="Tassone E.E."/>
        </authorList>
    </citation>
    <scope>NUCLEOTIDE SEQUENCE</scope>
</reference>
<organism evidence="2">
    <name type="scientific">Graphocephala atropunctata</name>
    <dbReference type="NCBI Taxonomy" id="36148"/>
    <lineage>
        <taxon>Eukaryota</taxon>
        <taxon>Metazoa</taxon>
        <taxon>Ecdysozoa</taxon>
        <taxon>Arthropoda</taxon>
        <taxon>Hexapoda</taxon>
        <taxon>Insecta</taxon>
        <taxon>Pterygota</taxon>
        <taxon>Neoptera</taxon>
        <taxon>Paraneoptera</taxon>
        <taxon>Hemiptera</taxon>
        <taxon>Auchenorrhyncha</taxon>
        <taxon>Membracoidea</taxon>
        <taxon>Cicadellidae</taxon>
        <taxon>Cicadellinae</taxon>
        <taxon>Cicadellini</taxon>
        <taxon>Graphocephala</taxon>
    </lineage>
</organism>
<gene>
    <name evidence="2" type="ORF">g.50212</name>
</gene>